<comment type="caution">
    <text evidence="1">The sequence shown here is derived from an EMBL/GenBank/DDBJ whole genome shotgun (WGS) entry which is preliminary data.</text>
</comment>
<protein>
    <submittedName>
        <fullName evidence="1">Uncharacterized protein</fullName>
    </submittedName>
</protein>
<name>A0A8T3A8H3_DENNO</name>
<evidence type="ECO:0000313" key="1">
    <source>
        <dbReference type="EMBL" id="KAI0492271.1"/>
    </source>
</evidence>
<proteinExistence type="predicted"/>
<sequence length="101" mass="11575">MIWDLLDALAIFSIVHIFALGQIEIHGVVIKFISRWNFVALDSPQLLLGLGYYKKRIQASASLLPQETSVLVSKGAGYLFVNHFRRRPFRVPEVQYTRSLE</sequence>
<evidence type="ECO:0000313" key="2">
    <source>
        <dbReference type="Proteomes" id="UP000829196"/>
    </source>
</evidence>
<reference evidence="1" key="1">
    <citation type="journal article" date="2022" name="Front. Genet.">
        <title>Chromosome-Scale Assembly of the Dendrobium nobile Genome Provides Insights Into the Molecular Mechanism of the Biosynthesis of the Medicinal Active Ingredient of Dendrobium.</title>
        <authorList>
            <person name="Xu Q."/>
            <person name="Niu S.-C."/>
            <person name="Li K.-L."/>
            <person name="Zheng P.-J."/>
            <person name="Zhang X.-J."/>
            <person name="Jia Y."/>
            <person name="Liu Y."/>
            <person name="Niu Y.-X."/>
            <person name="Yu L.-H."/>
            <person name="Chen D.-F."/>
            <person name="Zhang G.-Q."/>
        </authorList>
    </citation>
    <scope>NUCLEOTIDE SEQUENCE</scope>
    <source>
        <tissue evidence="1">Leaf</tissue>
    </source>
</reference>
<dbReference type="Proteomes" id="UP000829196">
    <property type="component" value="Unassembled WGS sequence"/>
</dbReference>
<accession>A0A8T3A8H3</accession>
<dbReference type="EMBL" id="JAGYWB010000018">
    <property type="protein sequence ID" value="KAI0492271.1"/>
    <property type="molecule type" value="Genomic_DNA"/>
</dbReference>
<keyword evidence="2" id="KW-1185">Reference proteome</keyword>
<dbReference type="AlphaFoldDB" id="A0A8T3A8H3"/>
<gene>
    <name evidence="1" type="ORF">KFK09_026540</name>
</gene>
<organism evidence="1 2">
    <name type="scientific">Dendrobium nobile</name>
    <name type="common">Orchid</name>
    <dbReference type="NCBI Taxonomy" id="94219"/>
    <lineage>
        <taxon>Eukaryota</taxon>
        <taxon>Viridiplantae</taxon>
        <taxon>Streptophyta</taxon>
        <taxon>Embryophyta</taxon>
        <taxon>Tracheophyta</taxon>
        <taxon>Spermatophyta</taxon>
        <taxon>Magnoliopsida</taxon>
        <taxon>Liliopsida</taxon>
        <taxon>Asparagales</taxon>
        <taxon>Orchidaceae</taxon>
        <taxon>Epidendroideae</taxon>
        <taxon>Malaxideae</taxon>
        <taxon>Dendrobiinae</taxon>
        <taxon>Dendrobium</taxon>
    </lineage>
</organism>